<feature type="domain" description="F-box" evidence="1">
    <location>
        <begin position="13"/>
        <end position="50"/>
    </location>
</feature>
<evidence type="ECO:0000313" key="2">
    <source>
        <dbReference type="EMBL" id="GMT01988.1"/>
    </source>
</evidence>
<protein>
    <recommendedName>
        <fullName evidence="1">F-box domain-containing protein</fullName>
    </recommendedName>
</protein>
<dbReference type="Pfam" id="PF00646">
    <property type="entry name" value="F-box"/>
    <property type="match status" value="1"/>
</dbReference>
<dbReference type="InterPro" id="IPR036047">
    <property type="entry name" value="F-box-like_dom_sf"/>
</dbReference>
<feature type="non-terminal residue" evidence="2">
    <location>
        <position position="1"/>
    </location>
</feature>
<evidence type="ECO:0000259" key="1">
    <source>
        <dbReference type="Pfam" id="PF00646"/>
    </source>
</evidence>
<reference evidence="2" key="1">
    <citation type="submission" date="2023-10" db="EMBL/GenBank/DDBJ databases">
        <title>Genome assembly of Pristionchus species.</title>
        <authorList>
            <person name="Yoshida K."/>
            <person name="Sommer R.J."/>
        </authorList>
    </citation>
    <scope>NUCLEOTIDE SEQUENCE</scope>
    <source>
        <strain evidence="2">RS0144</strain>
    </source>
</reference>
<feature type="non-terminal residue" evidence="2">
    <location>
        <position position="64"/>
    </location>
</feature>
<gene>
    <name evidence="2" type="ORF">PENTCL1PPCAC_24162</name>
</gene>
<organism evidence="2 3">
    <name type="scientific">Pristionchus entomophagus</name>
    <dbReference type="NCBI Taxonomy" id="358040"/>
    <lineage>
        <taxon>Eukaryota</taxon>
        <taxon>Metazoa</taxon>
        <taxon>Ecdysozoa</taxon>
        <taxon>Nematoda</taxon>
        <taxon>Chromadorea</taxon>
        <taxon>Rhabditida</taxon>
        <taxon>Rhabditina</taxon>
        <taxon>Diplogasteromorpha</taxon>
        <taxon>Diplogasteroidea</taxon>
        <taxon>Neodiplogasteridae</taxon>
        <taxon>Pristionchus</taxon>
    </lineage>
</organism>
<sequence length="64" mass="7221">LIELKSINDEDLLSQLADDCLRDILARVDHNDLDQVASLSRRMRRISAISRSKAIMLEATSLIV</sequence>
<comment type="caution">
    <text evidence="2">The sequence shown here is derived from an EMBL/GenBank/DDBJ whole genome shotgun (WGS) entry which is preliminary data.</text>
</comment>
<dbReference type="AlphaFoldDB" id="A0AAV5U6G7"/>
<dbReference type="Proteomes" id="UP001432027">
    <property type="component" value="Unassembled WGS sequence"/>
</dbReference>
<name>A0AAV5U6G7_9BILA</name>
<evidence type="ECO:0000313" key="3">
    <source>
        <dbReference type="Proteomes" id="UP001432027"/>
    </source>
</evidence>
<keyword evidence="3" id="KW-1185">Reference proteome</keyword>
<dbReference type="SUPFAM" id="SSF81383">
    <property type="entry name" value="F-box domain"/>
    <property type="match status" value="1"/>
</dbReference>
<dbReference type="InterPro" id="IPR001810">
    <property type="entry name" value="F-box_dom"/>
</dbReference>
<proteinExistence type="predicted"/>
<dbReference type="EMBL" id="BTSX01000005">
    <property type="protein sequence ID" value="GMT01988.1"/>
    <property type="molecule type" value="Genomic_DNA"/>
</dbReference>
<accession>A0AAV5U6G7</accession>